<keyword evidence="3" id="KW-1185">Reference proteome</keyword>
<evidence type="ECO:0000313" key="1">
    <source>
        <dbReference type="EMBL" id="RLU11320.1"/>
    </source>
</evidence>
<dbReference type="Proteomes" id="UP000282672">
    <property type="component" value="Unassembled WGS sequence"/>
</dbReference>
<evidence type="ECO:0000313" key="3">
    <source>
        <dbReference type="Proteomes" id="UP000282140"/>
    </source>
</evidence>
<evidence type="ECO:0000313" key="4">
    <source>
        <dbReference type="Proteomes" id="UP000282672"/>
    </source>
</evidence>
<name>A0A3L8D179_9PSED</name>
<dbReference type="EMBL" id="PEGB01000002">
    <property type="protein sequence ID" value="RLU11320.1"/>
    <property type="molecule type" value="Genomic_DNA"/>
</dbReference>
<organism evidence="2 4">
    <name type="scientific">Pseudomonas prosekii</name>
    <dbReference type="NCBI Taxonomy" id="1148509"/>
    <lineage>
        <taxon>Bacteria</taxon>
        <taxon>Pseudomonadati</taxon>
        <taxon>Pseudomonadota</taxon>
        <taxon>Gammaproteobacteria</taxon>
        <taxon>Pseudomonadales</taxon>
        <taxon>Pseudomonadaceae</taxon>
        <taxon>Pseudomonas</taxon>
    </lineage>
</organism>
<evidence type="ECO:0000313" key="2">
    <source>
        <dbReference type="EMBL" id="RLU14385.1"/>
    </source>
</evidence>
<accession>A0A3L8D179</accession>
<dbReference type="RefSeq" id="WP_121730715.1">
    <property type="nucleotide sequence ID" value="NZ_PEGA01000001.1"/>
</dbReference>
<sequence>MTILEKNLDFGAPVGGVLSDPPVVAAKIDDHRVLVSALRVPNLFVVLDGLNNAAEGGSAQMYLTTPSGRVAVGSPRTLDGALQPITFDLPTALIPELPTPADPTEYSVDFEVFDGDGNDDHSTSATRLRIDLTPPWQVKSPFSRARPPVVTFANAPADGVLNRAWFNANPGGLQCIADVSYPFRDVLDTVRFCLSARNVASSTLTPVYEGVVSAIGHFTVPAANLIALGNTTLYQIYTVADRVGNRSIDSLPVRNLEVRLPPAPTLFAPTVPVTGADGSLPISLATYNPTGTQVFIEIRRPTNGEIGDELNVSLGGIAVGPVSIVDATTTPLRIALSYDICDAVFGAATEETVAVLNYTLTRGTDTPIPSPNTNVFLNLIYPGPDLIPEPDLESVNLPPVEVRGNTGTLNHILPADFGQPVIFTFRKWELDLGADLISQAIVTFYYNNRPMGDQTIDPGQDTCALSVPFQTVAAEGLGNKEAYVTLEYPGNPNIVRQAVPTNVLFEAVEIDLLEHTARTFNVDRAVSCPSLDGVAPNQVWRVTAPAQGIFSATLAVTLHAQGYENIDKTNPIGITFTQIRNVPAAGAAVIFEVPFDYLKSLQGPIVPPPGTPDFNYMEVWYSVTISGAPFDSPRVLHRVNVRNTSSLFCDGSV</sequence>
<protein>
    <submittedName>
        <fullName evidence="2">Uncharacterized protein</fullName>
    </submittedName>
</protein>
<reference evidence="3 4" key="1">
    <citation type="journal article" date="2018" name="Front. Microbiol.">
        <title>Discovery of Phloeophagus Beetles as a Source of Pseudomonas Strains That Produce Potentially New Bioactive Substances and Description of Pseudomonas bohemica sp. nov.</title>
        <authorList>
            <person name="Saati-Santamaria Z."/>
            <person name="Lopez-Mondejar R."/>
            <person name="Jimenez-Gomez A."/>
            <person name="Diez-Mendez A."/>
            <person name="Vetrovsky T."/>
            <person name="Igual J.M."/>
            <person name="Velazquez E."/>
            <person name="Kolarik M."/>
            <person name="Rivas R."/>
            <person name="Garcia-Fraile P."/>
        </authorList>
    </citation>
    <scope>NUCLEOTIDE SEQUENCE [LARGE SCALE GENOMIC DNA]</scope>
    <source>
        <strain evidence="2 4">A2-NA12</strain>
        <strain evidence="1 3">A2-NA13</strain>
    </source>
</reference>
<comment type="caution">
    <text evidence="2">The sequence shown here is derived from an EMBL/GenBank/DDBJ whole genome shotgun (WGS) entry which is preliminary data.</text>
</comment>
<proteinExistence type="predicted"/>
<dbReference type="AlphaFoldDB" id="A0A3L8D179"/>
<dbReference type="Proteomes" id="UP000282140">
    <property type="component" value="Unassembled WGS sequence"/>
</dbReference>
<gene>
    <name evidence="2" type="ORF">CS076_00675</name>
    <name evidence="1" type="ORF">CS078_07785</name>
</gene>
<dbReference type="EMBL" id="PEGA01000001">
    <property type="protein sequence ID" value="RLU14385.1"/>
    <property type="molecule type" value="Genomic_DNA"/>
</dbReference>